<gene>
    <name evidence="2" type="ORF">EEJ42_08960</name>
</gene>
<proteinExistence type="predicted"/>
<accession>A0A3M8WN66</accession>
<evidence type="ECO:0000313" key="2">
    <source>
        <dbReference type="EMBL" id="RNG31117.1"/>
    </source>
</evidence>
<organism evidence="2 3">
    <name type="scientific">Streptomyces botrytidirepellens</name>
    <dbReference type="NCBI Taxonomy" id="2486417"/>
    <lineage>
        <taxon>Bacteria</taxon>
        <taxon>Bacillati</taxon>
        <taxon>Actinomycetota</taxon>
        <taxon>Actinomycetes</taxon>
        <taxon>Kitasatosporales</taxon>
        <taxon>Streptomycetaceae</taxon>
        <taxon>Streptomyces</taxon>
    </lineage>
</organism>
<feature type="region of interest" description="Disordered" evidence="1">
    <location>
        <begin position="152"/>
        <end position="196"/>
    </location>
</feature>
<dbReference type="Proteomes" id="UP000275401">
    <property type="component" value="Unassembled WGS sequence"/>
</dbReference>
<sequence>MPWMERREGKETQVVGDHGELKVTKEAEERITRSLRSALHGLDGAGKGKGSAQNGILSTMSLSATEASGEGLSSTFSDFCEFWQLGINMLEQTANSLGTQLSQAAGALWEEDRSRAGALRAGLGNAAVGTAVGPGGAGVSGILGNFGGPSGSGASDYRAQPYPQTGPQSSLWDYVGTGGNGPGRHTTPGDAEGSGR</sequence>
<name>A0A3M8WN66_9ACTN</name>
<protein>
    <submittedName>
        <fullName evidence="2">Uncharacterized protein</fullName>
    </submittedName>
</protein>
<evidence type="ECO:0000256" key="1">
    <source>
        <dbReference type="SAM" id="MobiDB-lite"/>
    </source>
</evidence>
<keyword evidence="3" id="KW-1185">Reference proteome</keyword>
<comment type="caution">
    <text evidence="2">The sequence shown here is derived from an EMBL/GenBank/DDBJ whole genome shotgun (WGS) entry which is preliminary data.</text>
</comment>
<reference evidence="2 3" key="1">
    <citation type="submission" date="2018-11" db="EMBL/GenBank/DDBJ databases">
        <title>The Potential of Streptomyces as Biocontrol Agents against the Tomato grey mould, Botrytis cinerea (Gray mold) Frontiers in Microbiology.</title>
        <authorList>
            <person name="Li D."/>
        </authorList>
    </citation>
    <scope>NUCLEOTIDE SEQUENCE [LARGE SCALE GENOMIC DNA]</scope>
    <source>
        <strain evidence="2 3">NEAU-LD23</strain>
    </source>
</reference>
<dbReference type="EMBL" id="RIBZ01000115">
    <property type="protein sequence ID" value="RNG31117.1"/>
    <property type="molecule type" value="Genomic_DNA"/>
</dbReference>
<feature type="compositionally biased region" description="Polar residues" evidence="1">
    <location>
        <begin position="162"/>
        <end position="171"/>
    </location>
</feature>
<evidence type="ECO:0000313" key="3">
    <source>
        <dbReference type="Proteomes" id="UP000275401"/>
    </source>
</evidence>
<dbReference type="AlphaFoldDB" id="A0A3M8WN66"/>